<proteinExistence type="predicted"/>
<gene>
    <name evidence="1" type="ORF">IAD41_09590</name>
</gene>
<accession>A0A9D1K4R9</accession>
<dbReference type="Proteomes" id="UP000824139">
    <property type="component" value="Unassembled WGS sequence"/>
</dbReference>
<organism evidence="1 2">
    <name type="scientific">Candidatus Scatenecus faecavium</name>
    <dbReference type="NCBI Taxonomy" id="2840915"/>
    <lineage>
        <taxon>Bacteria</taxon>
        <taxon>Candidatus Scatenecus</taxon>
    </lineage>
</organism>
<protein>
    <submittedName>
        <fullName evidence="1">Uncharacterized protein</fullName>
    </submittedName>
</protein>
<sequence>MAVVQRAFEKKSYTEVLEFFTPEEVQNNLTFLMLVDFLIRRGVENKIIQVIDPDDETNVLYYTNDKFLEVIDMYGLDGFIY</sequence>
<evidence type="ECO:0000313" key="2">
    <source>
        <dbReference type="Proteomes" id="UP000824139"/>
    </source>
</evidence>
<name>A0A9D1K4R9_9BACT</name>
<dbReference type="AlphaFoldDB" id="A0A9D1K4R9"/>
<comment type="caution">
    <text evidence="1">The sequence shown here is derived from an EMBL/GenBank/DDBJ whole genome shotgun (WGS) entry which is preliminary data.</text>
</comment>
<evidence type="ECO:0000313" key="1">
    <source>
        <dbReference type="EMBL" id="HIS83841.1"/>
    </source>
</evidence>
<reference evidence="1" key="2">
    <citation type="journal article" date="2021" name="PeerJ">
        <title>Extensive microbial diversity within the chicken gut microbiome revealed by metagenomics and culture.</title>
        <authorList>
            <person name="Gilroy R."/>
            <person name="Ravi A."/>
            <person name="Getino M."/>
            <person name="Pursley I."/>
            <person name="Horton D.L."/>
            <person name="Alikhan N.F."/>
            <person name="Baker D."/>
            <person name="Gharbi K."/>
            <person name="Hall N."/>
            <person name="Watson M."/>
            <person name="Adriaenssens E.M."/>
            <person name="Foster-Nyarko E."/>
            <person name="Jarju S."/>
            <person name="Secka A."/>
            <person name="Antonio M."/>
            <person name="Oren A."/>
            <person name="Chaudhuri R.R."/>
            <person name="La Ragione R."/>
            <person name="Hildebrand F."/>
            <person name="Pallen M.J."/>
        </authorList>
    </citation>
    <scope>NUCLEOTIDE SEQUENCE</scope>
    <source>
        <strain evidence="1">CHK152-2994</strain>
    </source>
</reference>
<reference evidence="1" key="1">
    <citation type="submission" date="2020-10" db="EMBL/GenBank/DDBJ databases">
        <authorList>
            <person name="Gilroy R."/>
        </authorList>
    </citation>
    <scope>NUCLEOTIDE SEQUENCE</scope>
    <source>
        <strain evidence="1">CHK152-2994</strain>
    </source>
</reference>
<dbReference type="EMBL" id="DVJO01000210">
    <property type="protein sequence ID" value="HIS83841.1"/>
    <property type="molecule type" value="Genomic_DNA"/>
</dbReference>